<dbReference type="STRING" id="1555112.LIP_2227"/>
<reference evidence="3" key="1">
    <citation type="submission" date="2015-07" db="EMBL/GenBank/DDBJ databases">
        <title>Complete genome sequence and phylogenetic analysis of Limnochorda pilosa.</title>
        <authorList>
            <person name="Watanabe M."/>
            <person name="Kojima H."/>
            <person name="Fukui M."/>
        </authorList>
    </citation>
    <scope>NUCLEOTIDE SEQUENCE [LARGE SCALE GENOMIC DNA]</scope>
    <source>
        <strain evidence="3">HC45</strain>
    </source>
</reference>
<dbReference type="InterPro" id="IPR025504">
    <property type="entry name" value="GLUCM_C"/>
</dbReference>
<dbReference type="PANTHER" id="PTHR32022">
    <property type="entry name" value="D-GLUTAMATE CYCLASE, MITOCHONDRIAL"/>
    <property type="match status" value="1"/>
</dbReference>
<keyword evidence="3" id="KW-1185">Reference proteome</keyword>
<accession>A0A0K2SLS3</accession>
<reference evidence="3" key="2">
    <citation type="journal article" date="2016" name="Int. J. Syst. Evol. Microbiol.">
        <title>Complete genome sequence and cell structure of Limnochorda pilosa, a Gram-negative spore-former within the phylum Firmicutes.</title>
        <authorList>
            <person name="Watanabe M."/>
            <person name="Kojima H."/>
            <person name="Fukui M."/>
        </authorList>
    </citation>
    <scope>NUCLEOTIDE SEQUENCE [LARGE SCALE GENOMIC DNA]</scope>
    <source>
        <strain evidence="3">HC45</strain>
    </source>
</reference>
<dbReference type="PATRIC" id="fig|1555112.3.peg.2268"/>
<name>A0A0K2SLS3_LIMPI</name>
<sequence>MSVEKTLLQTIGRTLDHLIAADLTARGVVDALFEAARSDALARSQSDPRARQEPAAGQAPPSLLATVAGALAGRLGQAGPGTRAILATGYPSRSWMFDDLTETDGPVGVAVLARVLEEAWGVVPVVVTGRQLVPVVAATLRSAGLIVGTLEQALRSKPGPPAAAATAVVPFTSNQESAVSEAQALLEQVVPALALSVETPDRAADGNYHNVSGREVPPRLVAAAHVLFTEARKRGVLTVGIGDGGNELGMGNLAPDLSRWMEGAGAFLARTEVDLAIAAAVSNTGAFGLAASLAAAAGRPDVLDRIDVGRVIERCSDAGAVEGVSSRVDPMSDGVPLALNRALWDLMRFAVAKGLKGWQKL</sequence>
<evidence type="ECO:0000313" key="3">
    <source>
        <dbReference type="Proteomes" id="UP000065807"/>
    </source>
</evidence>
<proteinExistence type="predicted"/>
<organism evidence="2 3">
    <name type="scientific">Limnochorda pilosa</name>
    <dbReference type="NCBI Taxonomy" id="1555112"/>
    <lineage>
        <taxon>Bacteria</taxon>
        <taxon>Bacillati</taxon>
        <taxon>Bacillota</taxon>
        <taxon>Limnochordia</taxon>
        <taxon>Limnochordales</taxon>
        <taxon>Limnochordaceae</taxon>
        <taxon>Limnochorda</taxon>
    </lineage>
</organism>
<dbReference type="Proteomes" id="UP000065807">
    <property type="component" value="Chromosome"/>
</dbReference>
<dbReference type="Pfam" id="PF14336">
    <property type="entry name" value="GLUCM-like_C"/>
    <property type="match status" value="1"/>
</dbReference>
<evidence type="ECO:0000259" key="1">
    <source>
        <dbReference type="Pfam" id="PF14336"/>
    </source>
</evidence>
<protein>
    <recommendedName>
        <fullName evidence="1">D-glutamate cyclase-like C-terminal domain-containing protein</fullName>
    </recommendedName>
</protein>
<dbReference type="AlphaFoldDB" id="A0A0K2SLS3"/>
<dbReference type="OrthoDB" id="1668885at2"/>
<dbReference type="KEGG" id="lpil:LIP_2227"/>
<gene>
    <name evidence="2" type="ORF">LIP_2227</name>
</gene>
<dbReference type="RefSeq" id="WP_158509637.1">
    <property type="nucleotide sequence ID" value="NZ_AP014924.1"/>
</dbReference>
<evidence type="ECO:0000313" key="2">
    <source>
        <dbReference type="EMBL" id="BAS28068.1"/>
    </source>
</evidence>
<dbReference type="EMBL" id="AP014924">
    <property type="protein sequence ID" value="BAS28068.1"/>
    <property type="molecule type" value="Genomic_DNA"/>
</dbReference>
<dbReference type="PANTHER" id="PTHR32022:SF10">
    <property type="entry name" value="D-GLUTAMATE CYCLASE, MITOCHONDRIAL"/>
    <property type="match status" value="1"/>
</dbReference>
<dbReference type="Gene3D" id="3.90.1640.20">
    <property type="entry name" value="TON_0340"/>
    <property type="match status" value="1"/>
</dbReference>
<feature type="domain" description="D-glutamate cyclase-like C-terminal" evidence="1">
    <location>
        <begin position="52"/>
        <end position="341"/>
    </location>
</feature>